<evidence type="ECO:0000313" key="2">
    <source>
        <dbReference type="Proteomes" id="UP000830167"/>
    </source>
</evidence>
<dbReference type="GO" id="GO:0005524">
    <property type="term" value="F:ATP binding"/>
    <property type="evidence" value="ECO:0007669"/>
    <property type="project" value="UniProtKB-KW"/>
</dbReference>
<organism evidence="1 2">
    <name type="scientific">Fodinisporobacter ferrooxydans</name>
    <dbReference type="NCBI Taxonomy" id="2901836"/>
    <lineage>
        <taxon>Bacteria</taxon>
        <taxon>Bacillati</taxon>
        <taxon>Bacillota</taxon>
        <taxon>Bacilli</taxon>
        <taxon>Bacillales</taxon>
        <taxon>Alicyclobacillaceae</taxon>
        <taxon>Fodinisporobacter</taxon>
    </lineage>
</organism>
<gene>
    <name evidence="1" type="ORF">LSG31_11840</name>
</gene>
<keyword evidence="2" id="KW-1185">Reference proteome</keyword>
<reference evidence="1" key="1">
    <citation type="submission" date="2021-12" db="EMBL/GenBank/DDBJ databases">
        <title>Alicyclobacillaceae gen. nov., sp. nov., isolated from chalcocite enrichment system.</title>
        <authorList>
            <person name="Jiang Z."/>
        </authorList>
    </citation>
    <scope>NUCLEOTIDE SEQUENCE</scope>
    <source>
        <strain evidence="1">MYW30-H2</strain>
    </source>
</reference>
<accession>A0ABY4CDN7</accession>
<dbReference type="RefSeq" id="WP_347435322.1">
    <property type="nucleotide sequence ID" value="NZ_CP089291.1"/>
</dbReference>
<keyword evidence="1" id="KW-0067">ATP-binding</keyword>
<proteinExistence type="predicted"/>
<sequence>MPVYGLVGPSGTGKSHHAANIAMEIGADLIIDDGLLIKNHRVLAGFSAKFESNKMAAIKRAIFTDLSHRQSVKHALSEQQNDSILVLGTSRKMITTICDNLGICDEIKWLPIDEAVSENSIAIANNLRKRGMHAIPIVQTQLTEPLISHFIQKLSRKFFVNTPDIALVQKENLTIVNPLFGSGAIYIHPRVLKDCVAMLLAAGNHPFKLRRIRIDSTNQKTIHVDLHAYWVANLPKHVDTLYKEIYDYLQKNLGFVSPHLNFHVLSIDAPHINTRS</sequence>
<dbReference type="InterPro" id="IPR027417">
    <property type="entry name" value="P-loop_NTPase"/>
</dbReference>
<name>A0ABY4CDN7_9BACL</name>
<keyword evidence="1" id="KW-0547">Nucleotide-binding</keyword>
<evidence type="ECO:0000313" key="1">
    <source>
        <dbReference type="EMBL" id="UOF88646.1"/>
    </source>
</evidence>
<dbReference type="Proteomes" id="UP000830167">
    <property type="component" value="Chromosome"/>
</dbReference>
<protein>
    <submittedName>
        <fullName evidence="1">ATP-binding protein</fullName>
    </submittedName>
</protein>
<dbReference type="SUPFAM" id="SSF52540">
    <property type="entry name" value="P-loop containing nucleoside triphosphate hydrolases"/>
    <property type="match status" value="1"/>
</dbReference>
<dbReference type="EMBL" id="CP089291">
    <property type="protein sequence ID" value="UOF88646.1"/>
    <property type="molecule type" value="Genomic_DNA"/>
</dbReference>